<proteinExistence type="predicted"/>
<evidence type="ECO:0000313" key="3">
    <source>
        <dbReference type="Proteomes" id="UP000642488"/>
    </source>
</evidence>
<evidence type="ECO:0000256" key="1">
    <source>
        <dbReference type="SAM" id="Coils"/>
    </source>
</evidence>
<keyword evidence="1" id="KW-0175">Coiled coil</keyword>
<name>A0A934IJN8_9RHOB</name>
<dbReference type="EMBL" id="JAEKPD010000014">
    <property type="protein sequence ID" value="MBJ3763790.1"/>
    <property type="molecule type" value="Genomic_DNA"/>
</dbReference>
<accession>A0A934IJN8</accession>
<keyword evidence="3" id="KW-1185">Reference proteome</keyword>
<protein>
    <submittedName>
        <fullName evidence="2">HlyD family secretion protein</fullName>
    </submittedName>
</protein>
<sequence length="301" mass="32417">MRFGKLLLGSTIVVVSLWVIIGEQISGVSSDAVVNARLSTVRATQAGTLDMPFRAFGSHIGAEEQIGTLSATLPQMTRADDLRMERAFAAADLQRLVTIRNAQKISSAMPFAVASNDPSTGLELDEDPASVADADMTRAEQRLAALDQRIATETARLGAQTSQPLNAPVEGVLWEVLADHGEHVERGQDIAKLMMCGSALVTLSVPDNIYARLSVGQSARFRLNGSKTVLDGTITRMAGSGAETIYRNLVVAPSEKHLERFDVALLVPGLRNDPALRCSAGQTGRVFFDSRPLDWVRSFLN</sequence>
<reference evidence="2" key="1">
    <citation type="submission" date="2020-12" db="EMBL/GenBank/DDBJ databases">
        <title>Bacterial taxonomy.</title>
        <authorList>
            <person name="Pan X."/>
        </authorList>
    </citation>
    <scope>NUCLEOTIDE SEQUENCE</scope>
    <source>
        <strain evidence="2">KCTC 52957</strain>
    </source>
</reference>
<dbReference type="AlphaFoldDB" id="A0A934IJN8"/>
<gene>
    <name evidence="2" type="ORF">ILP92_13615</name>
</gene>
<organism evidence="2 3">
    <name type="scientific">Palleronia pontilimi</name>
    <dbReference type="NCBI Taxonomy" id="1964209"/>
    <lineage>
        <taxon>Bacteria</taxon>
        <taxon>Pseudomonadati</taxon>
        <taxon>Pseudomonadota</taxon>
        <taxon>Alphaproteobacteria</taxon>
        <taxon>Rhodobacterales</taxon>
        <taxon>Roseobacteraceae</taxon>
        <taxon>Palleronia</taxon>
    </lineage>
</organism>
<dbReference type="Proteomes" id="UP000642488">
    <property type="component" value="Unassembled WGS sequence"/>
</dbReference>
<comment type="caution">
    <text evidence="2">The sequence shown here is derived from an EMBL/GenBank/DDBJ whole genome shotgun (WGS) entry which is preliminary data.</text>
</comment>
<dbReference type="RefSeq" id="WP_198916964.1">
    <property type="nucleotide sequence ID" value="NZ_JAEKPD010000014.1"/>
</dbReference>
<evidence type="ECO:0000313" key="2">
    <source>
        <dbReference type="EMBL" id="MBJ3763790.1"/>
    </source>
</evidence>
<feature type="coiled-coil region" evidence="1">
    <location>
        <begin position="129"/>
        <end position="156"/>
    </location>
</feature>